<accession>W6Z2R0</accession>
<feature type="chain" id="PRO_5004889487" evidence="2">
    <location>
        <begin position="21"/>
        <end position="114"/>
    </location>
</feature>
<feature type="region of interest" description="Disordered" evidence="1">
    <location>
        <begin position="53"/>
        <end position="114"/>
    </location>
</feature>
<dbReference type="STRING" id="930090.W6Z2R0"/>
<evidence type="ECO:0000256" key="2">
    <source>
        <dbReference type="SAM" id="SignalP"/>
    </source>
</evidence>
<gene>
    <name evidence="3" type="ORF">COCMIDRAFT_104777</name>
</gene>
<protein>
    <submittedName>
        <fullName evidence="3">Uncharacterized protein</fullName>
    </submittedName>
</protein>
<name>W6Z2R0_COCMI</name>
<sequence length="114" mass="12556">MRFNAVIASAILAATVSSAALPVPAEAAEKREAEPQLPTWPRPYGLPYGMAAEKREAEAEPQVPTWDRPYGFPHGMAAEKREAEAEPQLPTWPRPYGLPYGMAAEKRQPEALEE</sequence>
<keyword evidence="4" id="KW-1185">Reference proteome</keyword>
<evidence type="ECO:0000256" key="1">
    <source>
        <dbReference type="SAM" id="MobiDB-lite"/>
    </source>
</evidence>
<evidence type="ECO:0000313" key="4">
    <source>
        <dbReference type="Proteomes" id="UP000054032"/>
    </source>
</evidence>
<feature type="compositionally biased region" description="Basic and acidic residues" evidence="1">
    <location>
        <begin position="104"/>
        <end position="114"/>
    </location>
</feature>
<keyword evidence="2" id="KW-0732">Signal</keyword>
<dbReference type="KEGG" id="bor:COCMIDRAFT_104777"/>
<dbReference type="OrthoDB" id="3766782at2759"/>
<dbReference type="HOGENOM" id="CLU_141125_0_0_1"/>
<organism evidence="3 4">
    <name type="scientific">Bipolaris oryzae ATCC 44560</name>
    <dbReference type="NCBI Taxonomy" id="930090"/>
    <lineage>
        <taxon>Eukaryota</taxon>
        <taxon>Fungi</taxon>
        <taxon>Dikarya</taxon>
        <taxon>Ascomycota</taxon>
        <taxon>Pezizomycotina</taxon>
        <taxon>Dothideomycetes</taxon>
        <taxon>Pleosporomycetidae</taxon>
        <taxon>Pleosporales</taxon>
        <taxon>Pleosporineae</taxon>
        <taxon>Pleosporaceae</taxon>
        <taxon>Bipolaris</taxon>
    </lineage>
</organism>
<dbReference type="Proteomes" id="UP000054032">
    <property type="component" value="Unassembled WGS sequence"/>
</dbReference>
<dbReference type="EMBL" id="KI964079">
    <property type="protein sequence ID" value="EUC41939.1"/>
    <property type="molecule type" value="Genomic_DNA"/>
</dbReference>
<dbReference type="GeneID" id="19118567"/>
<evidence type="ECO:0000313" key="3">
    <source>
        <dbReference type="EMBL" id="EUC41939.1"/>
    </source>
</evidence>
<reference evidence="3 4" key="1">
    <citation type="journal article" date="2013" name="PLoS Genet.">
        <title>Comparative genome structure, secondary metabolite, and effector coding capacity across Cochliobolus pathogens.</title>
        <authorList>
            <person name="Condon B.J."/>
            <person name="Leng Y."/>
            <person name="Wu D."/>
            <person name="Bushley K.E."/>
            <person name="Ohm R.A."/>
            <person name="Otillar R."/>
            <person name="Martin J."/>
            <person name="Schackwitz W."/>
            <person name="Grimwood J."/>
            <person name="MohdZainudin N."/>
            <person name="Xue C."/>
            <person name="Wang R."/>
            <person name="Manning V.A."/>
            <person name="Dhillon B."/>
            <person name="Tu Z.J."/>
            <person name="Steffenson B.J."/>
            <person name="Salamov A."/>
            <person name="Sun H."/>
            <person name="Lowry S."/>
            <person name="LaButti K."/>
            <person name="Han J."/>
            <person name="Copeland A."/>
            <person name="Lindquist E."/>
            <person name="Barry K."/>
            <person name="Schmutz J."/>
            <person name="Baker S.E."/>
            <person name="Ciuffetti L.M."/>
            <person name="Grigoriev I.V."/>
            <person name="Zhong S."/>
            <person name="Turgeon B.G."/>
        </authorList>
    </citation>
    <scope>NUCLEOTIDE SEQUENCE [LARGE SCALE GENOMIC DNA]</scope>
    <source>
        <strain evidence="3 4">ATCC 44560</strain>
    </source>
</reference>
<proteinExistence type="predicted"/>
<dbReference type="AlphaFoldDB" id="W6Z2R0"/>
<dbReference type="RefSeq" id="XP_007691526.1">
    <property type="nucleotide sequence ID" value="XM_007693336.1"/>
</dbReference>
<feature type="signal peptide" evidence="2">
    <location>
        <begin position="1"/>
        <end position="20"/>
    </location>
</feature>